<evidence type="ECO:0000256" key="11">
    <source>
        <dbReference type="SAM" id="MobiDB-lite"/>
    </source>
</evidence>
<evidence type="ECO:0000256" key="4">
    <source>
        <dbReference type="ARBA" id="ARBA00022692"/>
    </source>
</evidence>
<keyword evidence="10" id="KW-0808">Transferase</keyword>
<evidence type="ECO:0000313" key="13">
    <source>
        <dbReference type="EMBL" id="KAF9449183.1"/>
    </source>
</evidence>
<dbReference type="GO" id="GO:0006031">
    <property type="term" value="P:chitin biosynthetic process"/>
    <property type="evidence" value="ECO:0007669"/>
    <property type="project" value="UniProtKB-UniRule"/>
</dbReference>
<evidence type="ECO:0000256" key="2">
    <source>
        <dbReference type="ARBA" id="ARBA00012543"/>
    </source>
</evidence>
<keyword evidence="7 10" id="KW-0961">Cell wall biogenesis/degradation</keyword>
<evidence type="ECO:0000259" key="12">
    <source>
        <dbReference type="Pfam" id="PF08407"/>
    </source>
</evidence>
<dbReference type="GO" id="GO:0004100">
    <property type="term" value="F:chitin synthase activity"/>
    <property type="evidence" value="ECO:0007669"/>
    <property type="project" value="UniProtKB-UniRule"/>
</dbReference>
<evidence type="ECO:0000256" key="8">
    <source>
        <dbReference type="ARBA" id="ARBA00024009"/>
    </source>
</evidence>
<evidence type="ECO:0000256" key="9">
    <source>
        <dbReference type="ARBA" id="ARBA00048014"/>
    </source>
</evidence>
<dbReference type="PANTHER" id="PTHR22914">
    <property type="entry name" value="CHITIN SYNTHASE"/>
    <property type="match status" value="1"/>
</dbReference>
<dbReference type="CDD" id="cd04190">
    <property type="entry name" value="Chitin_synth_C"/>
    <property type="match status" value="1"/>
</dbReference>
<proteinExistence type="inferred from homology"/>
<dbReference type="EC" id="2.4.1.16" evidence="2 10"/>
<keyword evidence="6 10" id="KW-0472">Membrane</keyword>
<evidence type="ECO:0000256" key="5">
    <source>
        <dbReference type="ARBA" id="ARBA00022989"/>
    </source>
</evidence>
<protein>
    <recommendedName>
        <fullName evidence="2 10">Chitin synthase</fullName>
        <ecNumber evidence="2 10">2.4.1.16</ecNumber>
    </recommendedName>
</protein>
<evidence type="ECO:0000256" key="6">
    <source>
        <dbReference type="ARBA" id="ARBA00023136"/>
    </source>
</evidence>
<organism evidence="13 14">
    <name type="scientific">Macrolepiota fuliginosa MF-IS2</name>
    <dbReference type="NCBI Taxonomy" id="1400762"/>
    <lineage>
        <taxon>Eukaryota</taxon>
        <taxon>Fungi</taxon>
        <taxon>Dikarya</taxon>
        <taxon>Basidiomycota</taxon>
        <taxon>Agaricomycotina</taxon>
        <taxon>Agaricomycetes</taxon>
        <taxon>Agaricomycetidae</taxon>
        <taxon>Agaricales</taxon>
        <taxon>Agaricineae</taxon>
        <taxon>Agaricaceae</taxon>
        <taxon>Macrolepiota</taxon>
    </lineage>
</organism>
<accession>A0A9P6C5F7</accession>
<feature type="transmembrane region" description="Helical" evidence="10">
    <location>
        <begin position="552"/>
        <end position="572"/>
    </location>
</feature>
<comment type="similarity">
    <text evidence="10">Belongs to the chitin synthase family.</text>
</comment>
<keyword evidence="5 10" id="KW-1133">Transmembrane helix</keyword>
<dbReference type="EMBL" id="MU151138">
    <property type="protein sequence ID" value="KAF9449183.1"/>
    <property type="molecule type" value="Genomic_DNA"/>
</dbReference>
<comment type="caution">
    <text evidence="13">The sequence shown here is derived from an EMBL/GenBank/DDBJ whole genome shotgun (WGS) entry which is preliminary data.</text>
</comment>
<feature type="transmembrane region" description="Helical" evidence="10">
    <location>
        <begin position="831"/>
        <end position="854"/>
    </location>
</feature>
<evidence type="ECO:0000256" key="3">
    <source>
        <dbReference type="ARBA" id="ARBA00022676"/>
    </source>
</evidence>
<feature type="transmembrane region" description="Helical" evidence="10">
    <location>
        <begin position="651"/>
        <end position="675"/>
    </location>
</feature>
<sequence>MPTSSDIGHHIDHFQHDTEAAYTSGAAYSTSPYRPPRSRSPTPAVDDEDYYIVGNESVHYTGGLNDPEKAMLQEQYGEYTINGEYLSPEQHNVVYDPDPPTPTSQQVSLPETPLDTQHFGPAPSGRVIRRHKTKKRVPLTNGNLVVNLDVPPRLVLPRRGVPEMMQTRYTAVTCDPDEFEKNGFFLRQNEGGRRTELLIMITMYNEDEVLFCRTLYGVMRNISHLCTRKNSQTWGPNAWEKVVVCIIADGRKKVHPRVLDCLTLLGVYQAGGHMKNMVNEKQVTAHVFEYTTSFALDSNMHFKFPDKGIVPTQIIFCMKEKNQKKINSHRWGFNAFGAMLQPNVCVLLDVGTRPGNNSIYRLWKAFDLNSNVGGACGEISVYKGKKWSLLLNPLVAAQNFEYKVSCILDKPTESLFGYISVLPGAFSAYRYIALQNNERGQGPLASYFKGEVLHGRDTDIFTSNMYLAEDRILCFELIAKRNCHWILKYVKGAVGETDVPDSLPEFISQRRRWLNGSFFAATYAIAHVGQVLRSGHSMTRKIALMVETVYNIINLIFAWFSIGNFYLFFVVLTSSLEDPSFELDGIKYFNTLMQYFMASMIVSCFIFSMGNRPAASKWKYKMTSIVLGILMLYMLIASVVCALEAAHQGGAANSVMLLSVLVTYGLYALSSLLAFDPWHMLTSFIPYIFLSPTYINILNVYAFSNLDDISWGTKQDSAPDTDLGAVTQDINSQVDVELFSDTADVNSLYEEALSNLRDRKPVQSTNKKNRIRTDAEKEQAAKDYYASVRTNVLLAWVLSNGLLLLAILGGVSTTNTFDRDVGVNRTKGYLIFILSFTAITNSVRFAGSTLYLMARLITG</sequence>
<feature type="region of interest" description="Disordered" evidence="11">
    <location>
        <begin position="26"/>
        <end position="47"/>
    </location>
</feature>
<feature type="transmembrane region" description="Helical" evidence="10">
    <location>
        <begin position="622"/>
        <end position="645"/>
    </location>
</feature>
<name>A0A9P6C5F7_9AGAR</name>
<evidence type="ECO:0000256" key="10">
    <source>
        <dbReference type="RuleBase" id="RU366040"/>
    </source>
</evidence>
<keyword evidence="10" id="KW-1003">Cell membrane</keyword>
<evidence type="ECO:0000256" key="7">
    <source>
        <dbReference type="ARBA" id="ARBA00023316"/>
    </source>
</evidence>
<dbReference type="Proteomes" id="UP000807342">
    <property type="component" value="Unassembled WGS sequence"/>
</dbReference>
<feature type="transmembrane region" description="Helical" evidence="10">
    <location>
        <begin position="592"/>
        <end position="610"/>
    </location>
</feature>
<comment type="function">
    <text evidence="8 10">Polymerizes chitin, a structural polymer of the cell wall and septum, by transferring the sugar moiety of UDP-GlcNAc to the non-reducing end of the growing chitin polymer.</text>
</comment>
<dbReference type="InterPro" id="IPR029044">
    <property type="entry name" value="Nucleotide-diphossugar_trans"/>
</dbReference>
<keyword evidence="4 10" id="KW-0812">Transmembrane</keyword>
<evidence type="ECO:0000313" key="14">
    <source>
        <dbReference type="Proteomes" id="UP000807342"/>
    </source>
</evidence>
<feature type="region of interest" description="Disordered" evidence="11">
    <location>
        <begin position="97"/>
        <end position="123"/>
    </location>
</feature>
<dbReference type="GO" id="GO:0030428">
    <property type="term" value="C:cell septum"/>
    <property type="evidence" value="ECO:0007669"/>
    <property type="project" value="TreeGrafter"/>
</dbReference>
<dbReference type="AlphaFoldDB" id="A0A9P6C5F7"/>
<reference evidence="13" key="1">
    <citation type="submission" date="2020-11" db="EMBL/GenBank/DDBJ databases">
        <authorList>
            <consortium name="DOE Joint Genome Institute"/>
            <person name="Ahrendt S."/>
            <person name="Riley R."/>
            <person name="Andreopoulos W."/>
            <person name="Labutti K."/>
            <person name="Pangilinan J."/>
            <person name="Ruiz-Duenas F.J."/>
            <person name="Barrasa J.M."/>
            <person name="Sanchez-Garcia M."/>
            <person name="Camarero S."/>
            <person name="Miyauchi S."/>
            <person name="Serrano A."/>
            <person name="Linde D."/>
            <person name="Babiker R."/>
            <person name="Drula E."/>
            <person name="Ayuso-Fernandez I."/>
            <person name="Pacheco R."/>
            <person name="Padilla G."/>
            <person name="Ferreira P."/>
            <person name="Barriuso J."/>
            <person name="Kellner H."/>
            <person name="Castanera R."/>
            <person name="Alfaro M."/>
            <person name="Ramirez L."/>
            <person name="Pisabarro A.G."/>
            <person name="Kuo A."/>
            <person name="Tritt A."/>
            <person name="Lipzen A."/>
            <person name="He G."/>
            <person name="Yan M."/>
            <person name="Ng V."/>
            <person name="Cullen D."/>
            <person name="Martin F."/>
            <person name="Rosso M.-N."/>
            <person name="Henrissat B."/>
            <person name="Hibbett D."/>
            <person name="Martinez A.T."/>
            <person name="Grigoriev I.V."/>
        </authorList>
    </citation>
    <scope>NUCLEOTIDE SEQUENCE</scope>
    <source>
        <strain evidence="13">MF-IS2</strain>
    </source>
</reference>
<feature type="transmembrane region" description="Helical" evidence="10">
    <location>
        <begin position="792"/>
        <end position="811"/>
    </location>
</feature>
<feature type="transmembrane region" description="Helical" evidence="10">
    <location>
        <begin position="513"/>
        <end position="532"/>
    </location>
</feature>
<dbReference type="SUPFAM" id="SSF53448">
    <property type="entry name" value="Nucleotide-diphospho-sugar transferases"/>
    <property type="match status" value="1"/>
</dbReference>
<comment type="subcellular location">
    <subcellularLocation>
        <location evidence="10">Cell membrane</location>
        <topology evidence="10">Multi-pass membrane protein</topology>
    </subcellularLocation>
    <subcellularLocation>
        <location evidence="1">Membrane</location>
        <topology evidence="1">Multi-pass membrane protein</topology>
    </subcellularLocation>
</comment>
<dbReference type="OrthoDB" id="26569at2759"/>
<dbReference type="Pfam" id="PF01644">
    <property type="entry name" value="Chitin_synth_1"/>
    <property type="match status" value="1"/>
</dbReference>
<feature type="domain" description="Chitin synthase N-terminal" evidence="12">
    <location>
        <begin position="132"/>
        <end position="196"/>
    </location>
</feature>
<keyword evidence="14" id="KW-1185">Reference proteome</keyword>
<evidence type="ECO:0000256" key="1">
    <source>
        <dbReference type="ARBA" id="ARBA00004141"/>
    </source>
</evidence>
<dbReference type="InterPro" id="IPR004835">
    <property type="entry name" value="Chitin_synth"/>
</dbReference>
<comment type="catalytic activity">
    <reaction evidence="9 10">
        <text>[(1-&gt;4)-N-acetyl-beta-D-glucosaminyl](n) + UDP-N-acetyl-alpha-D-glucosamine = [(1-&gt;4)-N-acetyl-beta-D-glucosaminyl](n+1) + UDP + H(+)</text>
        <dbReference type="Rhea" id="RHEA:16637"/>
        <dbReference type="Rhea" id="RHEA-COMP:9593"/>
        <dbReference type="Rhea" id="RHEA-COMP:9595"/>
        <dbReference type="ChEBI" id="CHEBI:15378"/>
        <dbReference type="ChEBI" id="CHEBI:17029"/>
        <dbReference type="ChEBI" id="CHEBI:57705"/>
        <dbReference type="ChEBI" id="CHEBI:58223"/>
        <dbReference type="EC" id="2.4.1.16"/>
    </reaction>
</comment>
<dbReference type="GO" id="GO:0071555">
    <property type="term" value="P:cell wall organization"/>
    <property type="evidence" value="ECO:0007669"/>
    <property type="project" value="UniProtKB-KW"/>
</dbReference>
<gene>
    <name evidence="13" type="ORF">P691DRAFT_703629</name>
</gene>
<keyword evidence="3 10" id="KW-0328">Glycosyltransferase</keyword>
<dbReference type="InterPro" id="IPR013616">
    <property type="entry name" value="Chitin_synth_N"/>
</dbReference>
<dbReference type="Pfam" id="PF08407">
    <property type="entry name" value="Chitin_synth_1N"/>
    <property type="match status" value="1"/>
</dbReference>
<dbReference type="PANTHER" id="PTHR22914:SF38">
    <property type="entry name" value="CHITIN SYNTHASE 2"/>
    <property type="match status" value="1"/>
</dbReference>
<dbReference type="GO" id="GO:0005886">
    <property type="term" value="C:plasma membrane"/>
    <property type="evidence" value="ECO:0007669"/>
    <property type="project" value="UniProtKB-SubCell"/>
</dbReference>